<dbReference type="InterPro" id="IPR027867">
    <property type="entry name" value="SPATA48"/>
</dbReference>
<accession>A0A8T0BU19</accession>
<name>A0A8T0BU19_SILME</name>
<feature type="compositionally biased region" description="Basic and acidic residues" evidence="1">
    <location>
        <begin position="137"/>
        <end position="146"/>
    </location>
</feature>
<dbReference type="OrthoDB" id="5983862at2759"/>
<dbReference type="PANTHER" id="PTHR34759">
    <property type="entry name" value="SPERMATOGENESIS-ASSOCIATED PROTEIN 48"/>
    <property type="match status" value="1"/>
</dbReference>
<feature type="compositionally biased region" description="Polar residues" evidence="1">
    <location>
        <begin position="340"/>
        <end position="351"/>
    </location>
</feature>
<evidence type="ECO:0008006" key="4">
    <source>
        <dbReference type="Google" id="ProtNLM"/>
    </source>
</evidence>
<keyword evidence="3" id="KW-1185">Reference proteome</keyword>
<evidence type="ECO:0000313" key="3">
    <source>
        <dbReference type="Proteomes" id="UP000606274"/>
    </source>
</evidence>
<comment type="caution">
    <text evidence="2">The sequence shown here is derived from an EMBL/GenBank/DDBJ whole genome shotgun (WGS) entry which is preliminary data.</text>
</comment>
<organism evidence="2 3">
    <name type="scientific">Silurus meridionalis</name>
    <name type="common">Southern catfish</name>
    <name type="synonym">Silurus soldatovi meridionalis</name>
    <dbReference type="NCBI Taxonomy" id="175797"/>
    <lineage>
        <taxon>Eukaryota</taxon>
        <taxon>Metazoa</taxon>
        <taxon>Chordata</taxon>
        <taxon>Craniata</taxon>
        <taxon>Vertebrata</taxon>
        <taxon>Euteleostomi</taxon>
        <taxon>Actinopterygii</taxon>
        <taxon>Neopterygii</taxon>
        <taxon>Teleostei</taxon>
        <taxon>Ostariophysi</taxon>
        <taxon>Siluriformes</taxon>
        <taxon>Siluridae</taxon>
        <taxon>Silurus</taxon>
    </lineage>
</organism>
<dbReference type="PANTHER" id="PTHR34759:SF1">
    <property type="entry name" value="SPERMATOGENESIS-ASSOCIATED PROTEIN 48"/>
    <property type="match status" value="1"/>
</dbReference>
<proteinExistence type="predicted"/>
<protein>
    <recommendedName>
        <fullName evidence="4">Spermatogenesis-associated protein 48</fullName>
    </recommendedName>
</protein>
<feature type="region of interest" description="Disordered" evidence="1">
    <location>
        <begin position="330"/>
        <end position="351"/>
    </location>
</feature>
<sequence length="390" mass="43826">MQQTTRCCISDIRAVVSLCQILRETHGKSNRFCRMGLQNRVETCRMLCRHMNVPYESGRHDTRRDSGAFQPQFCPPRAPLREDEPLTVSYSGRLSAAARADLSLKAGDAFTRRVCFAPDFRPHTPSPRTSAVTTVTSDHKPWDSKVKKILPPNPQNIHSSREKHDPVSTRLLEFKDLKRVACTSPPPESMDKVLRNNYTSETRRSFKAPDWDSNLSPGLKPPLSTLEKMADPVSQHFTLKRYHSRPELWQTVGPQWNKHQIRASYNVKKPFSFTSPCTKSGQIPLYSGVIGSENMDNIDIPEKDFIPLTLLRTVIPPDTPTAHLPTIPGYTGKTLHNRPHTSATSQPTSMLTHQVTGCSSASSCYGRKAPLSRMVLTVPPHNPFLQPKAQ</sequence>
<evidence type="ECO:0000313" key="2">
    <source>
        <dbReference type="EMBL" id="KAF7710534.1"/>
    </source>
</evidence>
<dbReference type="Proteomes" id="UP000606274">
    <property type="component" value="Unassembled WGS sequence"/>
</dbReference>
<feature type="compositionally biased region" description="Polar residues" evidence="1">
    <location>
        <begin position="126"/>
        <end position="136"/>
    </location>
</feature>
<reference evidence="2" key="1">
    <citation type="submission" date="2020-08" db="EMBL/GenBank/DDBJ databases">
        <title>Chromosome-level assembly of Southern catfish (Silurus meridionalis) provides insights into visual adaptation to the nocturnal and benthic lifestyles.</title>
        <authorList>
            <person name="Zhang Y."/>
            <person name="Wang D."/>
            <person name="Peng Z."/>
        </authorList>
    </citation>
    <scope>NUCLEOTIDE SEQUENCE</scope>
    <source>
        <strain evidence="2">SWU-2019-XX</strain>
        <tissue evidence="2">Muscle</tissue>
    </source>
</reference>
<dbReference type="AlphaFoldDB" id="A0A8T0BU19"/>
<evidence type="ECO:0000256" key="1">
    <source>
        <dbReference type="SAM" id="MobiDB-lite"/>
    </source>
</evidence>
<feature type="region of interest" description="Disordered" evidence="1">
    <location>
        <begin position="125"/>
        <end position="166"/>
    </location>
</feature>
<dbReference type="Pfam" id="PF15073">
    <property type="entry name" value="SPATA48"/>
    <property type="match status" value="1"/>
</dbReference>
<gene>
    <name evidence="2" type="ORF">HF521_009406</name>
</gene>
<dbReference type="EMBL" id="JABFDY010000002">
    <property type="protein sequence ID" value="KAF7710534.1"/>
    <property type="molecule type" value="Genomic_DNA"/>
</dbReference>